<keyword evidence="2" id="KW-0433">Leucine-rich repeat</keyword>
<accession>A0A433QAX5</accession>
<keyword evidence="5" id="KW-1185">Reference proteome</keyword>
<keyword evidence="1" id="KW-0343">GTPase activation</keyword>
<evidence type="ECO:0000256" key="3">
    <source>
        <dbReference type="ARBA" id="ARBA00022737"/>
    </source>
</evidence>
<dbReference type="PANTHER" id="PTHR24113">
    <property type="entry name" value="RAN GTPASE-ACTIVATING PROTEIN 1"/>
    <property type="match status" value="1"/>
</dbReference>
<evidence type="ECO:0000256" key="2">
    <source>
        <dbReference type="ARBA" id="ARBA00022614"/>
    </source>
</evidence>
<evidence type="ECO:0000313" key="5">
    <source>
        <dbReference type="Proteomes" id="UP000274822"/>
    </source>
</evidence>
<dbReference type="GO" id="GO:0031267">
    <property type="term" value="F:small GTPase binding"/>
    <property type="evidence" value="ECO:0007669"/>
    <property type="project" value="TreeGrafter"/>
</dbReference>
<dbReference type="GO" id="GO:0048471">
    <property type="term" value="C:perinuclear region of cytoplasm"/>
    <property type="evidence" value="ECO:0007669"/>
    <property type="project" value="TreeGrafter"/>
</dbReference>
<dbReference type="InterPro" id="IPR001611">
    <property type="entry name" value="Leu-rich_rpt"/>
</dbReference>
<dbReference type="EMBL" id="RBNJ01009318">
    <property type="protein sequence ID" value="RUS26956.1"/>
    <property type="molecule type" value="Genomic_DNA"/>
</dbReference>
<dbReference type="GO" id="GO:0005634">
    <property type="term" value="C:nucleus"/>
    <property type="evidence" value="ECO:0007669"/>
    <property type="project" value="TreeGrafter"/>
</dbReference>
<comment type="caution">
    <text evidence="4">The sequence shown here is derived from an EMBL/GenBank/DDBJ whole genome shotgun (WGS) entry which is preliminary data.</text>
</comment>
<dbReference type="Proteomes" id="UP000274822">
    <property type="component" value="Unassembled WGS sequence"/>
</dbReference>
<reference evidence="4 5" key="1">
    <citation type="journal article" date="2018" name="New Phytol.">
        <title>Phylogenomics of Endogonaceae and evolution of mycorrhizas within Mucoromycota.</title>
        <authorList>
            <person name="Chang Y."/>
            <person name="Desiro A."/>
            <person name="Na H."/>
            <person name="Sandor L."/>
            <person name="Lipzen A."/>
            <person name="Clum A."/>
            <person name="Barry K."/>
            <person name="Grigoriev I.V."/>
            <person name="Martin F.M."/>
            <person name="Stajich J.E."/>
            <person name="Smith M.E."/>
            <person name="Bonito G."/>
            <person name="Spatafora J.W."/>
        </authorList>
    </citation>
    <scope>NUCLEOTIDE SEQUENCE [LARGE SCALE GENOMIC DNA]</scope>
    <source>
        <strain evidence="4 5">AD002</strain>
    </source>
</reference>
<organism evidence="4 5">
    <name type="scientific">Jimgerdemannia flammicorona</name>
    <dbReference type="NCBI Taxonomy" id="994334"/>
    <lineage>
        <taxon>Eukaryota</taxon>
        <taxon>Fungi</taxon>
        <taxon>Fungi incertae sedis</taxon>
        <taxon>Mucoromycota</taxon>
        <taxon>Mucoromycotina</taxon>
        <taxon>Endogonomycetes</taxon>
        <taxon>Endogonales</taxon>
        <taxon>Endogonaceae</taxon>
        <taxon>Jimgerdemannia</taxon>
    </lineage>
</organism>
<keyword evidence="3" id="KW-0677">Repeat</keyword>
<dbReference type="AlphaFoldDB" id="A0A433QAX5"/>
<dbReference type="Gene3D" id="3.80.10.10">
    <property type="entry name" value="Ribonuclease Inhibitor"/>
    <property type="match status" value="1"/>
</dbReference>
<dbReference type="PANTHER" id="PTHR24113:SF12">
    <property type="entry name" value="RAN GTPASE-ACTIVATING PROTEIN 1"/>
    <property type="match status" value="1"/>
</dbReference>
<evidence type="ECO:0000256" key="1">
    <source>
        <dbReference type="ARBA" id="ARBA00022468"/>
    </source>
</evidence>
<sequence length="121" mass="13576">MLVFLNYKSDFTFIRINNIIRRCPQLHHVILSVCNIDNKGASILAEVLKMNTSLQKLNLKDNDVGEKGASALAEALKMNENIETLDLEDNSIGAKGASTLAEALKMNTILQNLVLRRRMYE</sequence>
<gene>
    <name evidence="4" type="ORF">BC938DRAFT_483892</name>
</gene>
<dbReference type="Pfam" id="PF13516">
    <property type="entry name" value="LRR_6"/>
    <property type="match status" value="2"/>
</dbReference>
<dbReference type="InterPro" id="IPR027038">
    <property type="entry name" value="RanGap"/>
</dbReference>
<evidence type="ECO:0000313" key="4">
    <source>
        <dbReference type="EMBL" id="RUS26956.1"/>
    </source>
</evidence>
<dbReference type="GO" id="GO:0005829">
    <property type="term" value="C:cytosol"/>
    <property type="evidence" value="ECO:0007669"/>
    <property type="project" value="TreeGrafter"/>
</dbReference>
<dbReference type="SMART" id="SM00368">
    <property type="entry name" value="LRR_RI"/>
    <property type="match status" value="3"/>
</dbReference>
<dbReference type="GO" id="GO:0006913">
    <property type="term" value="P:nucleocytoplasmic transport"/>
    <property type="evidence" value="ECO:0007669"/>
    <property type="project" value="TreeGrafter"/>
</dbReference>
<dbReference type="GO" id="GO:0005096">
    <property type="term" value="F:GTPase activator activity"/>
    <property type="evidence" value="ECO:0007669"/>
    <property type="project" value="UniProtKB-KW"/>
</dbReference>
<dbReference type="InterPro" id="IPR032675">
    <property type="entry name" value="LRR_dom_sf"/>
</dbReference>
<protein>
    <submittedName>
        <fullName evidence="4">Uncharacterized protein</fullName>
    </submittedName>
</protein>
<dbReference type="SUPFAM" id="SSF52047">
    <property type="entry name" value="RNI-like"/>
    <property type="match status" value="1"/>
</dbReference>
<name>A0A433QAX5_9FUNG</name>
<proteinExistence type="predicted"/>